<feature type="domain" description="Ice-binding protein C-terminal" evidence="3">
    <location>
        <begin position="2787"/>
        <end position="2810"/>
    </location>
</feature>
<organism evidence="4 5">
    <name type="scientific">Humisphaera borealis</name>
    <dbReference type="NCBI Taxonomy" id="2807512"/>
    <lineage>
        <taxon>Bacteria</taxon>
        <taxon>Pseudomonadati</taxon>
        <taxon>Planctomycetota</taxon>
        <taxon>Phycisphaerae</taxon>
        <taxon>Tepidisphaerales</taxon>
        <taxon>Tepidisphaeraceae</taxon>
        <taxon>Humisphaera</taxon>
    </lineage>
</organism>
<dbReference type="InterPro" id="IPR013425">
    <property type="entry name" value="Autotrns_rpt"/>
</dbReference>
<dbReference type="InterPro" id="IPR036439">
    <property type="entry name" value="Dockerin_dom_sf"/>
</dbReference>
<sequence>MFINQKSAKRRRAVLAAVAGAIATAPVAAQAQSTWTATTSGTWTNVANWNGGSGPAPVSSQTAALIFNGTTNYTATNNLVGGFSINTLTFANTAGTATLAGNGLDFNGGGATITTTAGGIGVINMPIANISTLKIEGSGIVYQNSNSTAVTGIVEVNGGTLISSSIGAGTFNFNPNSIVVNNGGTYQFGDSSGGDPNLPNSTYITANTGGNVIWDIGETFGGFILKGGTVTLRGGGLTLAGTALSEVQSGTIGITTAVRNIGGTVGIRKTTAGTVTVNGAALTTTGNLSIEEGVLETDGGLGTAALNGDIVLGTAAATTGTFRYTGAAGATVTTTRNLTLNNTGGTIDVANAGATLSISGTAGNADGSTGVLTKTGAGTLFLSGPLSQSSTTLVNGGTLRVNPVISTAGFNVAAGAKLAVNSGAGTATLAVPNLTLASATSTLELALNSATAPTVPLLNVTAPNGFVLGAGVIQLTNTQSIPVGTYTLVDYTGTAIGSGVNIQLPARVASTISYDTVGTKIDLTVTSVDTVKWNGSISGVWDTGTAENVGGTNNFKLSSNGNPTNFIASDVVTFDDTAAGPNFNVDIAAAVQPFSVTVNNTTQAYTFSGVGAISGVTAVTKTGTGTLTVANNNTYTGTTTISAGTVQVGAGGTTGSLGTGAVVNNGTLTFDRSDGVSFANAVSGTGTINKNNANTLTFLGSSTFTGTLNVNAGTFVLNDLGAGGDLNASLINVANGAKFLFGGPTGVNPDFPATTLIDVASGGELEFQIGEDLGAIRLKGGTLRLTGNAAGISAGLATTGTPTFAGLAVESGTVLAANVGTGTGAITGNAANPLTKTTAGTLTFTGRVSVAAAMPINLREGTLVVDVVNYPTPAAGDTATPAAMTLGGATTAASIQMSGTGAVTSARPLIIGAGGGTLEISDAAATVTQTGAVSGSGTFTKTGAGTLTWTPAATFTGQTVISAGKLRVSAGTAGGSYTLGSGVSMTGTYGTTAASVIVPALTLNSGGNTLAFELTGAANPTVPLLNVTGNNALNLAGGAHTLTLTSTGSLTNGTFSLIAYNGNAIPSGFSLVSTLPGRAIGTLAYNSLSATSHSINVVISGSDTTKWAGTISSDWDLGTAPNVGGTNNFALTSNSTGTNFVAGDNVTFDDTALGTARTVNLTTNLAPAAVTVNSATTYTFQGTGSIAGSSSLVKQGAGTLIVNTNNTNTGTTTVSAGTLQIGAGGTTGAIGTGAVINNGAIVVDRSGTTTIGPISGTGTLTVNAGATLTLNSASNSTYAGTINGDGVLTKAGTGTLTLTGNSTFTGGMTINAGTVQVGSNGTVGTIAGSVAIAAGTLTFNRSNDVAFAGNLSGVGTLSKVGAGKLTLAGDVSSYRGATTVTAGSLEISTPSPAFPSAITLGANPLLINQATSLTMSGAISGTGIITKSGVGAVRLTGPSTGFTGTININAGSLVLTDELGSGGDINATSIVVNAGGNFTFGNNPPFSGENPDLPDPTFITINTGGTVTWNVGENFGGMAIKGGAVTAGQNMAWTNGVTASLFESGTLSASPLTNPAVTGAAAVEKKTAGVLTIDGLALNNTGGVSIQEGTLATNFDLSPSGSLSFGTATTSGTLKYYGSTRTLNKPIVTTGLGGTIEVTDPAATYTYSSFTSGNGSLTKTGPGILALVNSNTHTGGTTVSAGTLQIGNGSNTGSLAGDIVNNATVAFNRTDEYTFGGAISGTGAVSKQGSNTVNLTGALSYNGPTTIDSGTLRVTPFTGGAMTVGGGATLAVSNVAVPGTLTLSSLALNSTGSTIRLELDSAGNPTAPLINVTGTNGINLNGGAHTINVFNKQALSVGTVTLIDYTGNPISSGFTLTGLPARIFSSLVYNTVDTKIDLNITGVDSTIWSGALSSDWDNGTGIDVGGTKNWKPASNTTLTTNFVTNDQVLFDDTANGTGPVTVNLVQSVLPFLVTVNNPTRNYTFQGDGLISGTTSLTKLGNGSLTLANSNNYTGGTTINAGTVTVGTGGTVGGIGSGAIVNNGTLVFNRSDDLNFDSNISGTGSFTKLGNNLLTVNGLYTLSGTTTISGGKLALGSAGSYNFDGTTAGTGTLEKLGDGVLTVTNTLAHTGGTNISVGTLRIGNGGTTGSVTGNITIASATLAFNRTDTTTLTGNINVTGTGVIAAVLGNTTMTNLKSFPSGVMSVAAGATLGIQNDGYDLTTDAAFTGVGTAVKSGSGLLTLTGTSNGFAGTFVVNGGTVRLTDDVGGGGGDLNAASIIVNNTGKFEFFGSDNPDLPDTTVFTANAGGTVEVTEGENYGGLNLNGGAFTSNVNNNFAGGVTSVWQSGTVSGIGTAVGSIGSGGAIQKTTAGTVTVTDATINLTGGIAIENGVLSTNTAITNSTITFGTTGVGATKGTLQYRGATATLATPVVLNTGGGVIDVSIAGTIYTVSNVVSGAGGIAKDGPGTLVLSNVANTYTGATEFKGGALRVNTLANLGTGDGGLVFSGGTLLANAALTFPATGGTPTRVVTLTPATTGTVDTAAFNVAFQQNVTGGGSIAKTGTGTLTLSGTNTYTGGTSVAGGTLVSTTSLASSVGPMSVSNTGSRLEAPKIAPSSLAIDAGASVKLTNVDTFGNLTGRSTVGTLNNLGLFDIGATGVVIANATESVIRIQLQTARAEVAGSATWSGSTGITSSAAQADPSRRAVGYSVAGPQITLAYAILGDASLDGTVNITDLGLLAQNYSQSNRNWGTGDFNYDGVVNISDLGLLAQNYSQSLTAGGGGGAFDPSAYSAQFQLDFRAAFDAAAVPEPTSIAALALAGVGLLARRRRR</sequence>
<accession>A0A7M2WXW2</accession>
<dbReference type="InterPro" id="IPR011050">
    <property type="entry name" value="Pectin_lyase_fold/virulence"/>
</dbReference>
<reference evidence="4 5" key="1">
    <citation type="submission" date="2020-10" db="EMBL/GenBank/DDBJ databases">
        <title>Wide distribution of Phycisphaera-like planctomycetes from WD2101 soil group in peatlands and genome analysis of the first cultivated representative.</title>
        <authorList>
            <person name="Dedysh S.N."/>
            <person name="Beletsky A.V."/>
            <person name="Ivanova A."/>
            <person name="Kulichevskaya I.S."/>
            <person name="Suzina N.E."/>
            <person name="Philippov D.A."/>
            <person name="Rakitin A.L."/>
            <person name="Mardanov A.V."/>
            <person name="Ravin N.V."/>
        </authorList>
    </citation>
    <scope>NUCLEOTIDE SEQUENCE [LARGE SCALE GENOMIC DNA]</scope>
    <source>
        <strain evidence="4 5">M1803</strain>
    </source>
</reference>
<dbReference type="RefSeq" id="WP_206293395.1">
    <property type="nucleotide sequence ID" value="NZ_CP063458.1"/>
</dbReference>
<evidence type="ECO:0000313" key="4">
    <source>
        <dbReference type="EMBL" id="QOV90316.1"/>
    </source>
</evidence>
<evidence type="ECO:0000256" key="2">
    <source>
        <dbReference type="SAM" id="SignalP"/>
    </source>
</evidence>
<dbReference type="EMBL" id="CP063458">
    <property type="protein sequence ID" value="QOV90316.1"/>
    <property type="molecule type" value="Genomic_DNA"/>
</dbReference>
<proteinExistence type="predicted"/>
<dbReference type="SUPFAM" id="SSF51126">
    <property type="entry name" value="Pectin lyase-like"/>
    <property type="match status" value="6"/>
</dbReference>
<dbReference type="SUPFAM" id="SSF63446">
    <property type="entry name" value="Type I dockerin domain"/>
    <property type="match status" value="1"/>
</dbReference>
<evidence type="ECO:0000256" key="1">
    <source>
        <dbReference type="ARBA" id="ARBA00022729"/>
    </source>
</evidence>
<dbReference type="Proteomes" id="UP000593765">
    <property type="component" value="Chromosome"/>
</dbReference>
<gene>
    <name evidence="4" type="ORF">IPV69_02795</name>
</gene>
<dbReference type="CDD" id="cd14256">
    <property type="entry name" value="Dockerin_I"/>
    <property type="match status" value="1"/>
</dbReference>
<dbReference type="InterPro" id="IPR012332">
    <property type="entry name" value="Autotransporter_pectin_lyase_C"/>
</dbReference>
<dbReference type="NCBIfam" id="TIGR02601">
    <property type="entry name" value="autotrns_rpt"/>
    <property type="match status" value="12"/>
</dbReference>
<dbReference type="Gene3D" id="2.160.20.20">
    <property type="match status" value="3"/>
</dbReference>
<dbReference type="Gene3D" id="1.10.1330.10">
    <property type="entry name" value="Dockerin domain"/>
    <property type="match status" value="1"/>
</dbReference>
<dbReference type="InterPro" id="IPR013424">
    <property type="entry name" value="Ice-binding_C"/>
</dbReference>
<name>A0A7M2WXW2_9BACT</name>
<dbReference type="GO" id="GO:0000272">
    <property type="term" value="P:polysaccharide catabolic process"/>
    <property type="evidence" value="ECO:0007669"/>
    <property type="project" value="InterPro"/>
</dbReference>
<protein>
    <submittedName>
        <fullName evidence="4">Autotransporter-associated beta strand repeat-containing protein</fullName>
    </submittedName>
</protein>
<dbReference type="NCBIfam" id="TIGR02595">
    <property type="entry name" value="PEP_CTERM"/>
    <property type="match status" value="1"/>
</dbReference>
<dbReference type="Pfam" id="PF07589">
    <property type="entry name" value="PEP-CTERM"/>
    <property type="match status" value="1"/>
</dbReference>
<evidence type="ECO:0000313" key="5">
    <source>
        <dbReference type="Proteomes" id="UP000593765"/>
    </source>
</evidence>
<evidence type="ECO:0000259" key="3">
    <source>
        <dbReference type="Pfam" id="PF07589"/>
    </source>
</evidence>
<feature type="chain" id="PRO_5034243102" evidence="2">
    <location>
        <begin position="32"/>
        <end position="2811"/>
    </location>
</feature>
<dbReference type="Pfam" id="PF12951">
    <property type="entry name" value="PATR"/>
    <property type="match status" value="15"/>
</dbReference>
<keyword evidence="1 2" id="KW-0732">Signal</keyword>
<keyword evidence="5" id="KW-1185">Reference proteome</keyword>
<dbReference type="KEGG" id="hbs:IPV69_02795"/>
<feature type="signal peptide" evidence="2">
    <location>
        <begin position="1"/>
        <end position="31"/>
    </location>
</feature>